<feature type="region of interest" description="Disordered" evidence="1">
    <location>
        <begin position="107"/>
        <end position="134"/>
    </location>
</feature>
<feature type="compositionally biased region" description="Low complexity" evidence="1">
    <location>
        <begin position="669"/>
        <end position="681"/>
    </location>
</feature>
<feature type="compositionally biased region" description="Polar residues" evidence="1">
    <location>
        <begin position="809"/>
        <end position="829"/>
    </location>
</feature>
<proteinExistence type="predicted"/>
<keyword evidence="3" id="KW-1185">Reference proteome</keyword>
<feature type="compositionally biased region" description="Polar residues" evidence="1">
    <location>
        <begin position="843"/>
        <end position="958"/>
    </location>
</feature>
<feature type="region of interest" description="Disordered" evidence="1">
    <location>
        <begin position="29"/>
        <end position="91"/>
    </location>
</feature>
<feature type="compositionally biased region" description="Low complexity" evidence="1">
    <location>
        <begin position="753"/>
        <end position="801"/>
    </location>
</feature>
<feature type="compositionally biased region" description="Polar residues" evidence="1">
    <location>
        <begin position="720"/>
        <end position="739"/>
    </location>
</feature>
<evidence type="ECO:0000256" key="1">
    <source>
        <dbReference type="SAM" id="MobiDB-lite"/>
    </source>
</evidence>
<feature type="compositionally biased region" description="Pro residues" evidence="1">
    <location>
        <begin position="742"/>
        <end position="752"/>
    </location>
</feature>
<feature type="compositionally biased region" description="Low complexity" evidence="1">
    <location>
        <begin position="536"/>
        <end position="547"/>
    </location>
</feature>
<feature type="compositionally biased region" description="Polar residues" evidence="1">
    <location>
        <begin position="576"/>
        <end position="600"/>
    </location>
</feature>
<gene>
    <name evidence="2" type="ORF">PAC_20045</name>
</gene>
<feature type="compositionally biased region" description="Polar residues" evidence="1">
    <location>
        <begin position="374"/>
        <end position="393"/>
    </location>
</feature>
<feature type="region of interest" description="Disordered" evidence="1">
    <location>
        <begin position="296"/>
        <end position="338"/>
    </location>
</feature>
<feature type="region of interest" description="Disordered" evidence="1">
    <location>
        <begin position="1039"/>
        <end position="1063"/>
    </location>
</feature>
<accession>A0A1L7XYQ3</accession>
<dbReference type="Proteomes" id="UP000184330">
    <property type="component" value="Unassembled WGS sequence"/>
</dbReference>
<name>A0A1L7XYQ3_9HELO</name>
<feature type="compositionally biased region" description="Basic and acidic residues" evidence="1">
    <location>
        <begin position="521"/>
        <end position="535"/>
    </location>
</feature>
<organism evidence="2 3">
    <name type="scientific">Phialocephala subalpina</name>
    <dbReference type="NCBI Taxonomy" id="576137"/>
    <lineage>
        <taxon>Eukaryota</taxon>
        <taxon>Fungi</taxon>
        <taxon>Dikarya</taxon>
        <taxon>Ascomycota</taxon>
        <taxon>Pezizomycotina</taxon>
        <taxon>Leotiomycetes</taxon>
        <taxon>Helotiales</taxon>
        <taxon>Mollisiaceae</taxon>
        <taxon>Phialocephala</taxon>
        <taxon>Phialocephala fortinii species complex</taxon>
    </lineage>
</organism>
<dbReference type="EMBL" id="FJOG01000099">
    <property type="protein sequence ID" value="CZR70144.1"/>
    <property type="molecule type" value="Genomic_DNA"/>
</dbReference>
<feature type="compositionally biased region" description="Low complexity" evidence="1">
    <location>
        <begin position="601"/>
        <end position="614"/>
    </location>
</feature>
<reference evidence="2 3" key="1">
    <citation type="submission" date="2016-03" db="EMBL/GenBank/DDBJ databases">
        <authorList>
            <person name="Ploux O."/>
        </authorList>
    </citation>
    <scope>NUCLEOTIDE SEQUENCE [LARGE SCALE GENOMIC DNA]</scope>
    <source>
        <strain evidence="2 3">UAMH 11012</strain>
    </source>
</reference>
<feature type="compositionally biased region" description="Polar residues" evidence="1">
    <location>
        <begin position="442"/>
        <end position="454"/>
    </location>
</feature>
<feature type="compositionally biased region" description="Polar residues" evidence="1">
    <location>
        <begin position="1041"/>
        <end position="1059"/>
    </location>
</feature>
<feature type="compositionally biased region" description="Low complexity" evidence="1">
    <location>
        <begin position="500"/>
        <end position="512"/>
    </location>
</feature>
<feature type="compositionally biased region" description="Polar residues" evidence="1">
    <location>
        <begin position="60"/>
        <end position="89"/>
    </location>
</feature>
<feature type="compositionally biased region" description="Polar residues" evidence="1">
    <location>
        <begin position="32"/>
        <end position="42"/>
    </location>
</feature>
<feature type="region of interest" description="Disordered" evidence="1">
    <location>
        <begin position="355"/>
        <end position="958"/>
    </location>
</feature>
<feature type="compositionally biased region" description="Low complexity" evidence="1">
    <location>
        <begin position="830"/>
        <end position="842"/>
    </location>
</feature>
<dbReference type="OrthoDB" id="5243398at2759"/>
<evidence type="ECO:0000313" key="2">
    <source>
        <dbReference type="EMBL" id="CZR70144.1"/>
    </source>
</evidence>
<evidence type="ECO:0000313" key="3">
    <source>
        <dbReference type="Proteomes" id="UP000184330"/>
    </source>
</evidence>
<feature type="compositionally biased region" description="Basic and acidic residues" evidence="1">
    <location>
        <begin position="150"/>
        <end position="171"/>
    </location>
</feature>
<dbReference type="STRING" id="576137.A0A1L7XYQ3"/>
<feature type="compositionally biased region" description="Polar residues" evidence="1">
    <location>
        <begin position="689"/>
        <end position="702"/>
    </location>
</feature>
<dbReference type="AlphaFoldDB" id="A0A1L7XYQ3"/>
<protein>
    <submittedName>
        <fullName evidence="2">Uncharacterized protein</fullName>
    </submittedName>
</protein>
<feature type="region of interest" description="Disordered" evidence="1">
    <location>
        <begin position="146"/>
        <end position="225"/>
    </location>
</feature>
<sequence length="1073" mass="114126">MATAPLGRAAVVTNGQSQFRFTQFVDPRNALGHSTNATTDAQRSPAPCISDVEQMAQAPRPSSGQNQDRTPSAAPSRNTPLDHNPTNSPAGLGALELVELTSNPIVEGILGPNKDGRVRNPVPSKLKGKTDNKQGNFAVMHMGLAMSPGKKNEGQGKEAAAERDAAARRTSENTASRAKAAQSEKYVPPKKRGLEASLEGPSSRGSPFSRDDHKQRGRPLAPDETKVEQARLLTLLRSINPVTVVDQICKAVAYFGGIPGAPPPEDGIFPESANTRETGALFIGWLAEIFPDVSARSPEIPRDAGPASGKKKGKQVKGKTEPDASNEPPNSRNGYGYGPAVSAPAWGLPPSLGLVNTPQITPIPLPEPKVFPNAGQSKQSEQLNPSTPVTAKQQSEENTDGNTSTSKRRRGRPKGSTNKNKGRGEGGGAEGSSSNAQHEGMQVQQGSESPQAQAAVSKPARTNTAAPPSAPPTFTPVANNQPTTSKPLQVLQYPEQSWASSFSQNQTTNSSNLPQVDELSPEERAVVEAFRHHGPEASVVPSPVTTSKPPPETGQKRKRAPPKPKPTATSRPAFQPESSQPVQNMGNKNMGSQSMGTPSMGNQGRGNQNVGNHNMGNLGNVPVTNESAMTMAKEGLQWAAVDTAAQVPPPAKRPRQRKPKAPATNDPPSRTQTASVASAATPPIPPSTIPDSQATASQQSIPPSRPPAEGLEAHYERFASLQQQQNGRSTPPVSQQQGRQQPKPPSVPPQQPSPQIQQHQMQHQKSQQSHQAAQQNIRQNVQQNAQQNVQQSVQQAAQPSVQREEPKLTQATSRPSSTTFYNQRSQASNSYSQQYPSHQPSQLYGTHQASPQMSNNSYRSSSTLAQASPQFSQAENTYRTASPHTISQPSPSFSQPDTTFRNTNTHNITQPTPSYSQAENPYRTASTHSMAQPSPSYTTSRSHSQTQPSHQNHYSHFSDSSYIDLPTLESLGHAGSSSNQNVGLSAGGYGQGMGVGLGASRSSASSNTLYGSSSGLNSAFDTGTNDLLRGVSRSGAHANSAYGTTSSGLSNAFDTGSSEDQLRERLLRGMQRR</sequence>